<evidence type="ECO:0000313" key="2">
    <source>
        <dbReference type="Proteomes" id="UP000662973"/>
    </source>
</evidence>
<dbReference type="KEGG" id="hds:HSR122_0505"/>
<dbReference type="EMBL" id="CP064788">
    <property type="protein sequence ID" value="QSG07912.1"/>
    <property type="molecule type" value="Genomic_DNA"/>
</dbReference>
<keyword evidence="2" id="KW-1185">Reference proteome</keyword>
<protein>
    <submittedName>
        <fullName evidence="1">Transposase</fullName>
    </submittedName>
</protein>
<gene>
    <name evidence="1" type="ORF">HSR122_0505</name>
</gene>
<dbReference type="AlphaFoldDB" id="A0A897N4W9"/>
<proteinExistence type="predicted"/>
<name>A0A897N4W9_9EURY</name>
<evidence type="ECO:0000313" key="1">
    <source>
        <dbReference type="EMBL" id="QSG07912.1"/>
    </source>
</evidence>
<organism evidence="1 2">
    <name type="scientific">Halapricum desulfuricans</name>
    <dbReference type="NCBI Taxonomy" id="2841257"/>
    <lineage>
        <taxon>Archaea</taxon>
        <taxon>Methanobacteriati</taxon>
        <taxon>Methanobacteriota</taxon>
        <taxon>Stenosarchaea group</taxon>
        <taxon>Halobacteria</taxon>
        <taxon>Halobacteriales</taxon>
        <taxon>Haloarculaceae</taxon>
        <taxon>Halapricum</taxon>
    </lineage>
</organism>
<dbReference type="Proteomes" id="UP000662973">
    <property type="component" value="Chromosome"/>
</dbReference>
<accession>A0A897N4W9</accession>
<reference evidence="1 2" key="1">
    <citation type="submission" date="2020-11" db="EMBL/GenBank/DDBJ databases">
        <title>Carbohydrate-dependent, anaerobic sulfur respiration: A novel catabolism in halophilic archaea.</title>
        <authorList>
            <person name="Sorokin D.Y."/>
            <person name="Messina E."/>
            <person name="Smedile F."/>
            <person name="La Cono V."/>
            <person name="Hallsworth J.E."/>
            <person name="Yakimov M.M."/>
        </authorList>
    </citation>
    <scope>NUCLEOTIDE SEQUENCE [LARGE SCALE GENOMIC DNA]</scope>
    <source>
        <strain evidence="1 2">HSR12-2</strain>
    </source>
</reference>
<sequence>MRVQRYCCELCGSFSPSHPSVKDDHRYPRAVTQLADAIDAFADASLEAIQDILTVHYGVRPADQQIHNWQTEPTAEIVENDLPVYSGVYTYDEQYLTINGNRAYRLTVYDELMRAPVAEAIVRECTKETVRTFLTTALAEKPTAVITTDGRSDYPEIVEDDLDAFHHRCRFHFIKNGEKKLRRTVFQSVRYSDTEKLRGAIVWSEFKSVFAAPSYETGLRRFEAVLDKIEHLPSELRTYVEQVMGNFDRFAVHLRDEAVPSTTNNLERYYGHTKPTRIKRRFRSLQHARAFLKRQMRVRTIKQGLISRERSLSLGRELFPSLSREQLEPLFTDAKQRYLSWRDRDVD</sequence>